<gene>
    <name evidence="2" type="ORF">HKBW3S06_01517</name>
</gene>
<feature type="non-terminal residue" evidence="2">
    <location>
        <position position="1"/>
    </location>
</feature>
<dbReference type="Proteomes" id="UP000580051">
    <property type="component" value="Unassembled WGS sequence"/>
</dbReference>
<feature type="transmembrane region" description="Helical" evidence="1">
    <location>
        <begin position="40"/>
        <end position="60"/>
    </location>
</feature>
<evidence type="ECO:0008006" key="4">
    <source>
        <dbReference type="Google" id="ProtNLM"/>
    </source>
</evidence>
<organism evidence="2 3">
    <name type="scientific">Candidatus Hakubella thermalkaliphila</name>
    <dbReference type="NCBI Taxonomy" id="2754717"/>
    <lineage>
        <taxon>Bacteria</taxon>
        <taxon>Bacillati</taxon>
        <taxon>Actinomycetota</taxon>
        <taxon>Actinomycetota incertae sedis</taxon>
        <taxon>Candidatus Hakubellales</taxon>
        <taxon>Candidatus Hakubellaceae</taxon>
        <taxon>Candidatus Hakubella</taxon>
    </lineage>
</organism>
<keyword evidence="1" id="KW-0812">Transmembrane</keyword>
<protein>
    <recommendedName>
        <fullName evidence="4">Phosphatidic acid phosphatase type 2/haloperoxidase domain-containing protein</fullName>
    </recommendedName>
</protein>
<feature type="transmembrane region" description="Helical" evidence="1">
    <location>
        <begin position="72"/>
        <end position="89"/>
    </location>
</feature>
<feature type="transmembrane region" description="Helical" evidence="1">
    <location>
        <begin position="12"/>
        <end position="28"/>
    </location>
</feature>
<evidence type="ECO:0000313" key="2">
    <source>
        <dbReference type="EMBL" id="GFP22290.1"/>
    </source>
</evidence>
<dbReference type="SUPFAM" id="SSF48317">
    <property type="entry name" value="Acid phosphatase/Vanadium-dependent haloperoxidase"/>
    <property type="match status" value="1"/>
</dbReference>
<comment type="caution">
    <text evidence="2">The sequence shown here is derived from an EMBL/GenBank/DDBJ whole genome shotgun (WGS) entry which is preliminary data.</text>
</comment>
<feature type="transmembrane region" description="Helical" evidence="1">
    <location>
        <begin position="127"/>
        <end position="149"/>
    </location>
</feature>
<dbReference type="AlphaFoldDB" id="A0A6V8NSE3"/>
<evidence type="ECO:0000256" key="1">
    <source>
        <dbReference type="SAM" id="Phobius"/>
    </source>
</evidence>
<dbReference type="Gene3D" id="1.20.144.10">
    <property type="entry name" value="Phosphatidic acid phosphatase type 2/haloperoxidase"/>
    <property type="match status" value="1"/>
</dbReference>
<dbReference type="InterPro" id="IPR036938">
    <property type="entry name" value="PAP2/HPO_sf"/>
</dbReference>
<reference evidence="2 3" key="1">
    <citation type="journal article" date="2020" name="Front. Microbiol.">
        <title>Single-cell genomics of novel Actinobacteria with the Wood-Ljungdahl pathway discovered in a serpentinizing system.</title>
        <authorList>
            <person name="Merino N."/>
            <person name="Kawai M."/>
            <person name="Boyd E.S."/>
            <person name="Colman D.R."/>
            <person name="McGlynn S.E."/>
            <person name="Nealson K.H."/>
            <person name="Kurokawa K."/>
            <person name="Hongoh Y."/>
        </authorList>
    </citation>
    <scope>NUCLEOTIDE SEQUENCE [LARGE SCALE GENOMIC DNA]</scope>
    <source>
        <strain evidence="2 3">S06</strain>
    </source>
</reference>
<evidence type="ECO:0000313" key="3">
    <source>
        <dbReference type="Proteomes" id="UP000580051"/>
    </source>
</evidence>
<dbReference type="EMBL" id="BLRV01000318">
    <property type="protein sequence ID" value="GFP22290.1"/>
    <property type="molecule type" value="Genomic_DNA"/>
</dbReference>
<keyword evidence="1" id="KW-1133">Transmembrane helix</keyword>
<sequence>NGVHYPGDVLGGIMIGVLFSMFALKLGQVATRRFRNPYQLLNQAAPAFALFLLFFNLLIFPDIARGDPSPTLGFLFGFPIGVTLEMKYINFSTDVSFGTKVLRALMGFSLLAGLMIILPLLGLGGTYYLRFIRSATISFAGAFLVPLLFKAIKR</sequence>
<accession>A0A6V8NSE3</accession>
<keyword evidence="1" id="KW-0472">Membrane</keyword>
<name>A0A6V8NSE3_9ACTN</name>
<proteinExistence type="predicted"/>
<feature type="transmembrane region" description="Helical" evidence="1">
    <location>
        <begin position="101"/>
        <end position="121"/>
    </location>
</feature>